<dbReference type="GO" id="GO:0046394">
    <property type="term" value="P:carboxylic acid biosynthetic process"/>
    <property type="evidence" value="ECO:0007669"/>
    <property type="project" value="UniProtKB-ARBA"/>
</dbReference>
<accession>A0A642V674</accession>
<keyword evidence="8" id="KW-1185">Reference proteome</keyword>
<dbReference type="VEuPathDB" id="FungiDB:TRICI_004335"/>
<dbReference type="AlphaFoldDB" id="A0A642V674"/>
<evidence type="ECO:0000256" key="1">
    <source>
        <dbReference type="ARBA" id="ARBA00009986"/>
    </source>
</evidence>
<dbReference type="SUPFAM" id="SSF53720">
    <property type="entry name" value="ALDH-like"/>
    <property type="match status" value="1"/>
</dbReference>
<dbReference type="Proteomes" id="UP000761534">
    <property type="component" value="Unassembled WGS sequence"/>
</dbReference>
<dbReference type="InterPro" id="IPR016161">
    <property type="entry name" value="Ald_DH/histidinol_DH"/>
</dbReference>
<evidence type="ECO:0000313" key="8">
    <source>
        <dbReference type="Proteomes" id="UP000761534"/>
    </source>
</evidence>
<dbReference type="InterPro" id="IPR016162">
    <property type="entry name" value="Ald_DH_N"/>
</dbReference>
<evidence type="ECO:0000256" key="2">
    <source>
        <dbReference type="ARBA" id="ARBA00023002"/>
    </source>
</evidence>
<evidence type="ECO:0000256" key="5">
    <source>
        <dbReference type="RuleBase" id="RU003345"/>
    </source>
</evidence>
<keyword evidence="2 5" id="KW-0560">Oxidoreductase</keyword>
<comment type="caution">
    <text evidence="7">The sequence shown here is derived from an EMBL/GenBank/DDBJ whole genome shotgun (WGS) entry which is preliminary data.</text>
</comment>
<name>A0A642V674_9ASCO</name>
<evidence type="ECO:0000256" key="4">
    <source>
        <dbReference type="PROSITE-ProRule" id="PRU10007"/>
    </source>
</evidence>
<dbReference type="Pfam" id="PF00171">
    <property type="entry name" value="Aldedh"/>
    <property type="match status" value="1"/>
</dbReference>
<dbReference type="InterPro" id="IPR029510">
    <property type="entry name" value="Ald_DH_CS_GLU"/>
</dbReference>
<dbReference type="EMBL" id="SWFS01000331">
    <property type="protein sequence ID" value="KAA8909898.1"/>
    <property type="molecule type" value="Genomic_DNA"/>
</dbReference>
<evidence type="ECO:0000256" key="3">
    <source>
        <dbReference type="ARBA" id="ARBA00023027"/>
    </source>
</evidence>
<dbReference type="FunFam" id="3.40.605.10:FF:000026">
    <property type="entry name" value="Aldehyde dehydrogenase, putative"/>
    <property type="match status" value="1"/>
</dbReference>
<comment type="similarity">
    <text evidence="1 5">Belongs to the aldehyde dehydrogenase family.</text>
</comment>
<evidence type="ECO:0000313" key="7">
    <source>
        <dbReference type="EMBL" id="KAA8909898.1"/>
    </source>
</evidence>
<dbReference type="GO" id="GO:0004029">
    <property type="term" value="F:aldehyde dehydrogenase (NAD+) activity"/>
    <property type="evidence" value="ECO:0007669"/>
    <property type="project" value="TreeGrafter"/>
</dbReference>
<keyword evidence="3" id="KW-0520">NAD</keyword>
<organism evidence="7 8">
    <name type="scientific">Trichomonascus ciferrii</name>
    <dbReference type="NCBI Taxonomy" id="44093"/>
    <lineage>
        <taxon>Eukaryota</taxon>
        <taxon>Fungi</taxon>
        <taxon>Dikarya</taxon>
        <taxon>Ascomycota</taxon>
        <taxon>Saccharomycotina</taxon>
        <taxon>Dipodascomycetes</taxon>
        <taxon>Dipodascales</taxon>
        <taxon>Trichomonascaceae</taxon>
        <taxon>Trichomonascus</taxon>
        <taxon>Trichomonascus ciferrii complex</taxon>
    </lineage>
</organism>
<dbReference type="GO" id="GO:0006598">
    <property type="term" value="P:polyamine catabolic process"/>
    <property type="evidence" value="ECO:0007669"/>
    <property type="project" value="TreeGrafter"/>
</dbReference>
<reference evidence="7" key="1">
    <citation type="journal article" date="2019" name="G3 (Bethesda)">
        <title>Genome Assemblies of Two Rare Opportunistic Yeast Pathogens: Diutina rugosa (syn. Candida rugosa) and Trichomonascus ciferrii (syn. Candida ciferrii).</title>
        <authorList>
            <person name="Mixao V."/>
            <person name="Saus E."/>
            <person name="Hansen A.P."/>
            <person name="Lass-Florl C."/>
            <person name="Gabaldon T."/>
        </authorList>
    </citation>
    <scope>NUCLEOTIDE SEQUENCE</scope>
    <source>
        <strain evidence="7">CBS 4856</strain>
    </source>
</reference>
<gene>
    <name evidence="7" type="ORF">TRICI_004335</name>
</gene>
<evidence type="ECO:0000259" key="6">
    <source>
        <dbReference type="Pfam" id="PF00171"/>
    </source>
</evidence>
<protein>
    <recommendedName>
        <fullName evidence="6">Aldehyde dehydrogenase domain-containing protein</fullName>
    </recommendedName>
</protein>
<dbReference type="FunFam" id="3.40.309.10:FF:000012">
    <property type="entry name" value="Betaine aldehyde dehydrogenase"/>
    <property type="match status" value="1"/>
</dbReference>
<dbReference type="PANTHER" id="PTHR43720:SF2">
    <property type="entry name" value="2-AMINOMUCONIC SEMIALDEHYDE DEHYDROGENASE"/>
    <property type="match status" value="1"/>
</dbReference>
<feature type="active site" evidence="4">
    <location>
        <position position="266"/>
    </location>
</feature>
<dbReference type="InterPro" id="IPR015590">
    <property type="entry name" value="Aldehyde_DH_dom"/>
</dbReference>
<dbReference type="PANTHER" id="PTHR43720">
    <property type="entry name" value="2-AMINOMUCONIC SEMIALDEHYDE DEHYDROGENASE"/>
    <property type="match status" value="1"/>
</dbReference>
<sequence length="498" mass="54411">MSLPLQKEITLPNGVKYEQPLGLFINNEFVASKNGATFQTINPATEEVITDLYAADEADVDVAVAAARKAYTQTWKKMSGDDRARLLRKLADLVNEEREVLASIDAADAGKPKATNVENDIEETLSVYYYCSGWADKITGKTVENSPLKFAYTRHEPYGVCGQIIPWNYPLAMAAWKIGPAIATGNVCVLKTSEVTPLSMLYFAKLVKKAGFPPGVINIISGFGKTAGAPLASHKGIDKIAFTGSTATGREIMKMATINLKAVTLECGGKSPSVVFDDCDFEQTVKWALFGIMYNQGQICSATSRIYVQDTIYEKFLEALKKESQTTSHVGDPFDDKVDHGPQVNETQYKKIMSYIEEAKKQGIRLVLGGNSPDKKGYYVEPTIFADVSEDAKIMREEVFGPVVVVSKFSTEEEAIELANNSEYGLGAAIFTENLTKAHRVAAEIESGTVWVNSSNDTDIHLPFGGFKMSGVGTELGEYGINNYTQVKAVHVNMGSRL</sequence>
<dbReference type="OrthoDB" id="310895at2759"/>
<dbReference type="PROSITE" id="PS00687">
    <property type="entry name" value="ALDEHYDE_DEHYDR_GLU"/>
    <property type="match status" value="1"/>
</dbReference>
<dbReference type="Gene3D" id="3.40.309.10">
    <property type="entry name" value="Aldehyde Dehydrogenase, Chain A, domain 2"/>
    <property type="match status" value="1"/>
</dbReference>
<dbReference type="FunFam" id="3.40.605.10:FF:000050">
    <property type="entry name" value="Aldehyde dehydrogenase, mitochondrial"/>
    <property type="match status" value="1"/>
</dbReference>
<proteinExistence type="inferred from homology"/>
<dbReference type="InterPro" id="IPR016163">
    <property type="entry name" value="Ald_DH_C"/>
</dbReference>
<dbReference type="Gene3D" id="3.40.605.10">
    <property type="entry name" value="Aldehyde Dehydrogenase, Chain A, domain 1"/>
    <property type="match status" value="1"/>
</dbReference>
<feature type="domain" description="Aldehyde dehydrogenase" evidence="6">
    <location>
        <begin position="30"/>
        <end position="490"/>
    </location>
</feature>